<dbReference type="PANTHER" id="PTHR37946:SF1">
    <property type="entry name" value="SLL1969 PROTEIN"/>
    <property type="match status" value="1"/>
</dbReference>
<dbReference type="RefSeq" id="WP_075065208.1">
    <property type="nucleotide sequence ID" value="NZ_LKAJ02000001.1"/>
</dbReference>
<dbReference type="Pfam" id="PF24096">
    <property type="entry name" value="DUF7379"/>
    <property type="match status" value="1"/>
</dbReference>
<evidence type="ECO:0000313" key="2">
    <source>
        <dbReference type="EMBL" id="KRG22146.1"/>
    </source>
</evidence>
<feature type="domain" description="DUF7379" evidence="1">
    <location>
        <begin position="23"/>
        <end position="114"/>
    </location>
</feature>
<dbReference type="GO" id="GO:0016787">
    <property type="term" value="F:hydrolase activity"/>
    <property type="evidence" value="ECO:0007669"/>
    <property type="project" value="UniProtKB-KW"/>
</dbReference>
<reference evidence="2" key="1">
    <citation type="submission" date="2015-09" db="EMBL/GenBank/DDBJ databases">
        <title>Draft Genome Sequences of Two Novel Amoeba-resistant Intranuclear Bacteria, Candidatus Berkiella cookevillensis and Candidatus Berkiella aquae.</title>
        <authorList>
            <person name="Mehari Y.T."/>
            <person name="Arivett B.A."/>
            <person name="Farone A.L."/>
            <person name="Gunderson J.H."/>
            <person name="Farone M.B."/>
        </authorList>
    </citation>
    <scope>NUCLEOTIDE SEQUENCE [LARGE SCALE GENOMIC DNA]</scope>
    <source>
        <strain evidence="2">HT99</strain>
    </source>
</reference>
<reference evidence="3" key="3">
    <citation type="submission" date="2021-06" db="EMBL/GenBank/DDBJ databases">
        <title>Genomic Description and Analysis of Intracellular Bacteria, Candidatus Berkiella cookevillensis and Candidatus Berkiella aquae.</title>
        <authorList>
            <person name="Kidane D.T."/>
            <person name="Mehari Y.T."/>
            <person name="Rice F.C."/>
            <person name="Arivett B.A."/>
            <person name="Farone A.L."/>
            <person name="Berk S.G."/>
            <person name="Farone M.B."/>
        </authorList>
    </citation>
    <scope>NUCLEOTIDE SEQUENCE</scope>
    <source>
        <strain evidence="3">HT99</strain>
    </source>
</reference>
<evidence type="ECO:0000313" key="4">
    <source>
        <dbReference type="Proteomes" id="UP000051497"/>
    </source>
</evidence>
<sequence length="220" mass="25177">MNSLHNELVVLLHGIGRTSHSMRRIEKTLRKQQYQTLNIDYPSRQKSIVSSADNIYQQILTYPQLEHLTIHFVTHSMGGLVARHLLHKLPLEKVQRIIMLGPPNQGSEVADFVYAYKLFRAFYGPALEEMTTTYAKSHPYPALPSHCEVGIIAGSFNIDPICYFILPSGNDGKVTFESTKLERMTDHLILRTSHSFMMYNPNVIQQISHFLAHGRFLPPF</sequence>
<protein>
    <submittedName>
        <fullName evidence="3">Alpha/beta fold hydrolase</fullName>
    </submittedName>
    <submittedName>
        <fullName evidence="2">Alpha/beta hydrolase family protein</fullName>
    </submittedName>
</protein>
<dbReference type="OrthoDB" id="556502at2"/>
<evidence type="ECO:0000259" key="1">
    <source>
        <dbReference type="Pfam" id="PF24096"/>
    </source>
</evidence>
<name>A0A0Q9YWP2_9GAMM</name>
<gene>
    <name evidence="2" type="ORF">HT99x_00563</name>
    <name evidence="3" type="ORF">HT99x_014525</name>
</gene>
<accession>A0A0Q9YWP2</accession>
<organism evidence="2">
    <name type="scientific">Candidatus Berkiella aquae</name>
    <dbReference type="NCBI Taxonomy" id="295108"/>
    <lineage>
        <taxon>Bacteria</taxon>
        <taxon>Pseudomonadati</taxon>
        <taxon>Pseudomonadota</taxon>
        <taxon>Gammaproteobacteria</taxon>
        <taxon>Candidatus Berkiellales</taxon>
        <taxon>Candidatus Berkiellaceae</taxon>
        <taxon>Candidatus Berkiella</taxon>
    </lineage>
</organism>
<keyword evidence="2" id="KW-0378">Hydrolase</keyword>
<dbReference type="InterPro" id="IPR055803">
    <property type="entry name" value="DUF7379"/>
</dbReference>
<evidence type="ECO:0000313" key="3">
    <source>
        <dbReference type="EMBL" id="MCS5712651.1"/>
    </source>
</evidence>
<dbReference type="Proteomes" id="UP000051497">
    <property type="component" value="Unassembled WGS sequence"/>
</dbReference>
<dbReference type="EMBL" id="LKAJ01000002">
    <property type="protein sequence ID" value="KRG22146.1"/>
    <property type="molecule type" value="Genomic_DNA"/>
</dbReference>
<dbReference type="PANTHER" id="PTHR37946">
    <property type="entry name" value="SLL1969 PROTEIN"/>
    <property type="match status" value="1"/>
</dbReference>
<dbReference type="Gene3D" id="3.40.50.1820">
    <property type="entry name" value="alpha/beta hydrolase"/>
    <property type="match status" value="1"/>
</dbReference>
<dbReference type="AlphaFoldDB" id="A0A0Q9YWP2"/>
<dbReference type="PATRIC" id="fig|1590043.3.peg.567"/>
<proteinExistence type="predicted"/>
<dbReference type="EMBL" id="LKAJ02000001">
    <property type="protein sequence ID" value="MCS5712651.1"/>
    <property type="molecule type" value="Genomic_DNA"/>
</dbReference>
<dbReference type="InterPro" id="IPR029058">
    <property type="entry name" value="AB_hydrolase_fold"/>
</dbReference>
<dbReference type="STRING" id="295108.HT99x_00563"/>
<reference evidence="3" key="2">
    <citation type="journal article" date="2016" name="Genome Announc.">
        <title>Draft Genome Sequences of Two Novel Amoeba-Resistant Intranuclear Bacteria, 'Candidatus Berkiella cookevillensis' and 'Candidatus Berkiella aquae'.</title>
        <authorList>
            <person name="Mehari Y.T."/>
            <person name="Arivett B.A."/>
            <person name="Farone A.L."/>
            <person name="Gunderson J.H."/>
            <person name="Farone M.B."/>
        </authorList>
    </citation>
    <scope>NUCLEOTIDE SEQUENCE</scope>
    <source>
        <strain evidence="3">HT99</strain>
    </source>
</reference>
<comment type="caution">
    <text evidence="2">The sequence shown here is derived from an EMBL/GenBank/DDBJ whole genome shotgun (WGS) entry which is preliminary data.</text>
</comment>
<dbReference type="SUPFAM" id="SSF53474">
    <property type="entry name" value="alpha/beta-Hydrolases"/>
    <property type="match status" value="1"/>
</dbReference>
<keyword evidence="4" id="KW-1185">Reference proteome</keyword>